<gene>
    <name evidence="5" type="ORF">BTO20_13980</name>
</gene>
<name>A0A1Y0C2Y9_9MYCO</name>
<dbReference type="PROSITE" id="PS51257">
    <property type="entry name" value="PROKAR_LIPOPROTEIN"/>
    <property type="match status" value="1"/>
</dbReference>
<evidence type="ECO:0000256" key="2">
    <source>
        <dbReference type="ARBA" id="ARBA00093774"/>
    </source>
</evidence>
<reference evidence="5 6" key="1">
    <citation type="submission" date="2017-04" db="EMBL/GenBank/DDBJ databases">
        <title>Whole Genome Sequence of 1,4-Dioxane Degrading Bacterium Mycobacterium dioxanotrophicus PH-06.</title>
        <authorList>
            <person name="He Y."/>
        </authorList>
    </citation>
    <scope>NUCLEOTIDE SEQUENCE [LARGE SCALE GENOMIC DNA]</scope>
    <source>
        <strain evidence="5 6">PH-06</strain>
    </source>
</reference>
<dbReference type="AlphaFoldDB" id="A0A1Y0C2Y9"/>
<feature type="domain" description="Low molecular weight antigen MTB12-like C-terminal" evidence="4">
    <location>
        <begin position="49"/>
        <end position="166"/>
    </location>
</feature>
<comment type="similarity">
    <text evidence="2">Belongs to the MTB12 family.</text>
</comment>
<sequence>MIRIAVLSAATCVAALGLSGCSNDERPAAAPPPPATSSLITPAPPPAAPLPAPDALTGVLYRLADVNVPGANKVGLVEHSTSDDAAALDKFGRALADYGFTPLDFEAKDLAWSQSTAGNVVATITVTTPSANGQGKQFSFPMEFTPHGTDWLLTRHTADMLLELGRTATPEPASPTPVPPTPTP</sequence>
<keyword evidence="1" id="KW-0732">Signal</keyword>
<dbReference type="KEGG" id="mdx:BTO20_13980"/>
<evidence type="ECO:0000256" key="1">
    <source>
        <dbReference type="ARBA" id="ARBA00022729"/>
    </source>
</evidence>
<dbReference type="InterPro" id="IPR058644">
    <property type="entry name" value="Mtb12-like_C"/>
</dbReference>
<proteinExistence type="inferred from homology"/>
<feature type="region of interest" description="Disordered" evidence="3">
    <location>
        <begin position="165"/>
        <end position="184"/>
    </location>
</feature>
<evidence type="ECO:0000313" key="6">
    <source>
        <dbReference type="Proteomes" id="UP000195331"/>
    </source>
</evidence>
<evidence type="ECO:0000259" key="4">
    <source>
        <dbReference type="Pfam" id="PF26580"/>
    </source>
</evidence>
<dbReference type="EMBL" id="CP020809">
    <property type="protein sequence ID" value="ART69551.1"/>
    <property type="molecule type" value="Genomic_DNA"/>
</dbReference>
<dbReference type="Proteomes" id="UP000195331">
    <property type="component" value="Chromosome"/>
</dbReference>
<accession>A0A1Y0C2Y9</accession>
<protein>
    <recommendedName>
        <fullName evidence="4">Low molecular weight antigen MTB12-like C-terminal domain-containing protein</fullName>
    </recommendedName>
</protein>
<evidence type="ECO:0000256" key="3">
    <source>
        <dbReference type="SAM" id="MobiDB-lite"/>
    </source>
</evidence>
<feature type="compositionally biased region" description="Pro residues" evidence="3">
    <location>
        <begin position="172"/>
        <end position="184"/>
    </location>
</feature>
<dbReference type="Pfam" id="PF26580">
    <property type="entry name" value="Mtb12_C"/>
    <property type="match status" value="1"/>
</dbReference>
<organism evidence="5 6">
    <name type="scientific">Mycobacterium dioxanotrophicus</name>
    <dbReference type="NCBI Taxonomy" id="482462"/>
    <lineage>
        <taxon>Bacteria</taxon>
        <taxon>Bacillati</taxon>
        <taxon>Actinomycetota</taxon>
        <taxon>Actinomycetes</taxon>
        <taxon>Mycobacteriales</taxon>
        <taxon>Mycobacteriaceae</taxon>
        <taxon>Mycobacterium</taxon>
    </lineage>
</organism>
<keyword evidence="6" id="KW-1185">Reference proteome</keyword>
<evidence type="ECO:0000313" key="5">
    <source>
        <dbReference type="EMBL" id="ART69551.1"/>
    </source>
</evidence>
<feature type="region of interest" description="Disordered" evidence="3">
    <location>
        <begin position="23"/>
        <end position="48"/>
    </location>
</feature>